<dbReference type="EMBL" id="UINC01000743">
    <property type="protein sequence ID" value="SUZ60428.1"/>
    <property type="molecule type" value="Genomic_DNA"/>
</dbReference>
<name>A0A381P2I4_9ZZZZ</name>
<dbReference type="Pfam" id="PF12974">
    <property type="entry name" value="Phosphonate-bd"/>
    <property type="match status" value="1"/>
</dbReference>
<evidence type="ECO:0000313" key="1">
    <source>
        <dbReference type="EMBL" id="SUZ60428.1"/>
    </source>
</evidence>
<dbReference type="Gene3D" id="3.40.190.10">
    <property type="entry name" value="Periplasmic binding protein-like II"/>
    <property type="match status" value="1"/>
</dbReference>
<sequence>MYDWPEVRDAVDALWSAIVERLRANGIEAPDRVWRPTRSEELWAHPDLLVGETCGWQVVDELRGRIEVLGVLDRGVDGCEPGDYRSVVVCRNDDAINALDDLRGRTVAINGDRSQSGYGALLALFAPLAVSGRFFDAVVTSGSHRASLRAVAEGRADLAVVDEVCWRLGLDHEPAVDSLQIVAWTDPTPGLPLVTGWASAGLRDVLNEAISGAVAGLDVAVREPLHLYGYRIRPTSDYRVIADRLAAAAAAGYPTIA</sequence>
<protein>
    <recommendedName>
        <fullName evidence="2">Solute-binding protein family 3/N-terminal domain-containing protein</fullName>
    </recommendedName>
</protein>
<dbReference type="PANTHER" id="PTHR35841">
    <property type="entry name" value="PHOSPHONATES-BINDING PERIPLASMIC PROTEIN"/>
    <property type="match status" value="1"/>
</dbReference>
<dbReference type="PANTHER" id="PTHR35841:SF1">
    <property type="entry name" value="PHOSPHONATES-BINDING PERIPLASMIC PROTEIN"/>
    <property type="match status" value="1"/>
</dbReference>
<evidence type="ECO:0008006" key="2">
    <source>
        <dbReference type="Google" id="ProtNLM"/>
    </source>
</evidence>
<dbReference type="SUPFAM" id="SSF53850">
    <property type="entry name" value="Periplasmic binding protein-like II"/>
    <property type="match status" value="1"/>
</dbReference>
<dbReference type="AlphaFoldDB" id="A0A381P2I4"/>
<reference evidence="1" key="1">
    <citation type="submission" date="2018-05" db="EMBL/GenBank/DDBJ databases">
        <authorList>
            <person name="Lanie J.A."/>
            <person name="Ng W.-L."/>
            <person name="Kazmierczak K.M."/>
            <person name="Andrzejewski T.M."/>
            <person name="Davidsen T.M."/>
            <person name="Wayne K.J."/>
            <person name="Tettelin H."/>
            <person name="Glass J.I."/>
            <person name="Rusch D."/>
            <person name="Podicherti R."/>
            <person name="Tsui H.-C.T."/>
            <person name="Winkler M.E."/>
        </authorList>
    </citation>
    <scope>NUCLEOTIDE SEQUENCE</scope>
</reference>
<proteinExistence type="predicted"/>
<organism evidence="1">
    <name type="scientific">marine metagenome</name>
    <dbReference type="NCBI Taxonomy" id="408172"/>
    <lineage>
        <taxon>unclassified sequences</taxon>
        <taxon>metagenomes</taxon>
        <taxon>ecological metagenomes</taxon>
    </lineage>
</organism>
<accession>A0A381P2I4</accession>
<gene>
    <name evidence="1" type="ORF">METZ01_LOCUS13282</name>
</gene>